<evidence type="ECO:0000313" key="3">
    <source>
        <dbReference type="Proteomes" id="UP000003729"/>
    </source>
</evidence>
<dbReference type="Proteomes" id="UP000003729">
    <property type="component" value="Unassembled WGS sequence"/>
</dbReference>
<keyword evidence="1" id="KW-1133">Transmembrane helix</keyword>
<reference evidence="2 3" key="1">
    <citation type="submission" date="2008-10" db="EMBL/GenBank/DDBJ databases">
        <title>Draft genome sequence of Providencia alcalifaciens (DSM 30120).</title>
        <authorList>
            <person name="Sudarsanam P."/>
            <person name="Ley R."/>
            <person name="Guruge J."/>
            <person name="Turnbaugh P.J."/>
            <person name="Mahowald M."/>
            <person name="Liep D."/>
            <person name="Gordon J."/>
        </authorList>
    </citation>
    <scope>NUCLEOTIDE SEQUENCE [LARGE SCALE GENOMIC DNA]</scope>
    <source>
        <strain evidence="2 3">DSM 30120</strain>
    </source>
</reference>
<feature type="transmembrane region" description="Helical" evidence="1">
    <location>
        <begin position="12"/>
        <end position="32"/>
    </location>
</feature>
<organism evidence="2 3">
    <name type="scientific">Providencia alcalifaciens DSM 30120</name>
    <dbReference type="NCBI Taxonomy" id="520999"/>
    <lineage>
        <taxon>Bacteria</taxon>
        <taxon>Pseudomonadati</taxon>
        <taxon>Pseudomonadota</taxon>
        <taxon>Gammaproteobacteria</taxon>
        <taxon>Enterobacterales</taxon>
        <taxon>Morganellaceae</taxon>
        <taxon>Providencia</taxon>
    </lineage>
</organism>
<accession>B6XCT2</accession>
<dbReference type="eggNOG" id="COG0730">
    <property type="taxonomic scope" value="Bacteria"/>
</dbReference>
<sequence length="103" mass="11203">MSGETDIRDIMEIYICITIVAIFTGALSGIVGTRSSLILLPILVNILGPKSAMPIMAIAAIIGNISRIGRGGGRWTGVLRWCIRYPVFLQLQWGRGTVTRDDT</sequence>
<keyword evidence="1" id="KW-0812">Transmembrane</keyword>
<comment type="caution">
    <text evidence="2">The sequence shown here is derived from an EMBL/GenBank/DDBJ whole genome shotgun (WGS) entry which is preliminary data.</text>
</comment>
<evidence type="ECO:0000313" key="2">
    <source>
        <dbReference type="EMBL" id="EEB46830.1"/>
    </source>
</evidence>
<protein>
    <submittedName>
        <fullName evidence="2">Uncharacterized protein</fullName>
    </submittedName>
</protein>
<evidence type="ECO:0000256" key="1">
    <source>
        <dbReference type="SAM" id="Phobius"/>
    </source>
</evidence>
<keyword evidence="1" id="KW-0472">Membrane</keyword>
<reference evidence="2 3" key="2">
    <citation type="submission" date="2008-10" db="EMBL/GenBank/DDBJ databases">
        <authorList>
            <person name="Fulton L."/>
            <person name="Clifton S."/>
            <person name="Fulton B."/>
            <person name="Xu J."/>
            <person name="Minx P."/>
            <person name="Pepin K.H."/>
            <person name="Johnson M."/>
            <person name="Bhonagiri V."/>
            <person name="Nash W.E."/>
            <person name="Mardis E.R."/>
            <person name="Wilson R.K."/>
        </authorList>
    </citation>
    <scope>NUCLEOTIDE SEQUENCE [LARGE SCALE GENOMIC DNA]</scope>
    <source>
        <strain evidence="2 3">DSM 30120</strain>
    </source>
</reference>
<proteinExistence type="predicted"/>
<dbReference type="EMBL" id="ABXW01000017">
    <property type="protein sequence ID" value="EEB46830.1"/>
    <property type="molecule type" value="Genomic_DNA"/>
</dbReference>
<dbReference type="AlphaFoldDB" id="B6XCT2"/>
<gene>
    <name evidence="2" type="ORF">PROVALCAL_01148</name>
</gene>
<name>B6XCT2_9GAMM</name>
<feature type="transmembrane region" description="Helical" evidence="1">
    <location>
        <begin position="38"/>
        <end position="62"/>
    </location>
</feature>